<comment type="caution">
    <text evidence="2">The sequence shown here is derived from an EMBL/GenBank/DDBJ whole genome shotgun (WGS) entry which is preliminary data.</text>
</comment>
<dbReference type="SMART" id="SM01321">
    <property type="entry name" value="Y1_Tnp"/>
    <property type="match status" value="1"/>
</dbReference>
<dbReference type="GO" id="GO:0004803">
    <property type="term" value="F:transposase activity"/>
    <property type="evidence" value="ECO:0007669"/>
    <property type="project" value="InterPro"/>
</dbReference>
<dbReference type="Pfam" id="PF01797">
    <property type="entry name" value="Y1_Tnp"/>
    <property type="match status" value="1"/>
</dbReference>
<reference evidence="3" key="2">
    <citation type="submission" date="2019-01" db="EMBL/GenBank/DDBJ databases">
        <title>Genome sequence of Desulfonema ishimotonii strain Tokyo 01.</title>
        <authorList>
            <person name="Fukui M."/>
        </authorList>
    </citation>
    <scope>NUCLEOTIDE SEQUENCE [LARGE SCALE GENOMIC DNA]</scope>
    <source>
        <strain evidence="3">Tokyo 01</strain>
    </source>
</reference>
<dbReference type="GO" id="GO:0003677">
    <property type="term" value="F:DNA binding"/>
    <property type="evidence" value="ECO:0007669"/>
    <property type="project" value="InterPro"/>
</dbReference>
<dbReference type="PANTHER" id="PTHR34322:SF2">
    <property type="entry name" value="TRANSPOSASE IS200-LIKE DOMAIN-CONTAINING PROTEIN"/>
    <property type="match status" value="1"/>
</dbReference>
<evidence type="ECO:0000313" key="3">
    <source>
        <dbReference type="Proteomes" id="UP000288096"/>
    </source>
</evidence>
<dbReference type="InterPro" id="IPR036515">
    <property type="entry name" value="Transposase_17_sf"/>
</dbReference>
<gene>
    <name evidence="2" type="ORF">DENIS_2213</name>
</gene>
<dbReference type="EMBL" id="BEXT01000001">
    <property type="protein sequence ID" value="GBC61253.1"/>
    <property type="molecule type" value="Genomic_DNA"/>
</dbReference>
<dbReference type="InterPro" id="IPR002686">
    <property type="entry name" value="Transposase_17"/>
</dbReference>
<dbReference type="Proteomes" id="UP000288096">
    <property type="component" value="Unassembled WGS sequence"/>
</dbReference>
<evidence type="ECO:0000259" key="1">
    <source>
        <dbReference type="SMART" id="SM01321"/>
    </source>
</evidence>
<protein>
    <submittedName>
        <fullName evidence="2">Transposase</fullName>
    </submittedName>
</protein>
<name>A0A401FWD0_9BACT</name>
<dbReference type="RefSeq" id="WP_124328561.1">
    <property type="nucleotide sequence ID" value="NZ_BEXT01000001.1"/>
</dbReference>
<evidence type="ECO:0000313" key="2">
    <source>
        <dbReference type="EMBL" id="GBC61253.1"/>
    </source>
</evidence>
<reference evidence="3" key="1">
    <citation type="submission" date="2017-11" db="EMBL/GenBank/DDBJ databases">
        <authorList>
            <person name="Watanabe M."/>
            <person name="Kojima H."/>
        </authorList>
    </citation>
    <scope>NUCLEOTIDE SEQUENCE [LARGE SCALE GENOMIC DNA]</scope>
    <source>
        <strain evidence="3">Tokyo 01</strain>
    </source>
</reference>
<dbReference type="SUPFAM" id="SSF143422">
    <property type="entry name" value="Transposase IS200-like"/>
    <property type="match status" value="1"/>
</dbReference>
<feature type="domain" description="Transposase IS200-like" evidence="1">
    <location>
        <begin position="9"/>
        <end position="123"/>
    </location>
</feature>
<accession>A0A401FWD0</accession>
<sequence>MARIARVVAPGLPHHVTQRGNRRQQTFFNDEDYQAYLSLMSEWCLKYEVGIWAYCLMPNHIHLIAVPRTKQGLNLAIGEAHRRYTRRINFREGWRGHLWQGRFASFIMEESYLLACTRYIELNPVRAGLVKQPEDWPWSSAKAHIKGKDIILANTKPLLDMVRKPWKKFLSADVGNSDMELFRKHERTGRPLGDDSFVGQLEVSLERRLKPKKPGPKKK</sequence>
<proteinExistence type="predicted"/>
<keyword evidence="3" id="KW-1185">Reference proteome</keyword>
<dbReference type="OrthoDB" id="9800147at2"/>
<dbReference type="Gene3D" id="3.30.70.1290">
    <property type="entry name" value="Transposase IS200-like"/>
    <property type="match status" value="1"/>
</dbReference>
<dbReference type="AlphaFoldDB" id="A0A401FWD0"/>
<dbReference type="GO" id="GO:0006313">
    <property type="term" value="P:DNA transposition"/>
    <property type="evidence" value="ECO:0007669"/>
    <property type="project" value="InterPro"/>
</dbReference>
<dbReference type="PANTHER" id="PTHR34322">
    <property type="entry name" value="TRANSPOSASE, Y1_TNP DOMAIN-CONTAINING"/>
    <property type="match status" value="1"/>
</dbReference>
<organism evidence="2 3">
    <name type="scientific">Desulfonema ishimotonii</name>
    <dbReference type="NCBI Taxonomy" id="45657"/>
    <lineage>
        <taxon>Bacteria</taxon>
        <taxon>Pseudomonadati</taxon>
        <taxon>Thermodesulfobacteriota</taxon>
        <taxon>Desulfobacteria</taxon>
        <taxon>Desulfobacterales</taxon>
        <taxon>Desulfococcaceae</taxon>
        <taxon>Desulfonema</taxon>
    </lineage>
</organism>